<dbReference type="GeneID" id="111248836"/>
<evidence type="ECO:0000256" key="1">
    <source>
        <dbReference type="SAM" id="MobiDB-lite"/>
    </source>
</evidence>
<organism evidence="2 3">
    <name type="scientific">Varroa destructor</name>
    <name type="common">Honeybee mite</name>
    <dbReference type="NCBI Taxonomy" id="109461"/>
    <lineage>
        <taxon>Eukaryota</taxon>
        <taxon>Metazoa</taxon>
        <taxon>Ecdysozoa</taxon>
        <taxon>Arthropoda</taxon>
        <taxon>Chelicerata</taxon>
        <taxon>Arachnida</taxon>
        <taxon>Acari</taxon>
        <taxon>Parasitiformes</taxon>
        <taxon>Mesostigmata</taxon>
        <taxon>Gamasina</taxon>
        <taxon>Dermanyssoidea</taxon>
        <taxon>Varroidae</taxon>
        <taxon>Varroa</taxon>
    </lineage>
</organism>
<feature type="region of interest" description="Disordered" evidence="1">
    <location>
        <begin position="239"/>
        <end position="267"/>
    </location>
</feature>
<evidence type="ECO:0000313" key="2">
    <source>
        <dbReference type="EnsemblMetazoa" id="XP_022657569"/>
    </source>
</evidence>
<feature type="region of interest" description="Disordered" evidence="1">
    <location>
        <begin position="146"/>
        <end position="171"/>
    </location>
</feature>
<dbReference type="RefSeq" id="XP_022657569.1">
    <property type="nucleotide sequence ID" value="XM_022801834.1"/>
</dbReference>
<keyword evidence="3" id="KW-1185">Reference proteome</keyword>
<feature type="compositionally biased region" description="Polar residues" evidence="1">
    <location>
        <begin position="242"/>
        <end position="258"/>
    </location>
</feature>
<accession>A0A7M7JW58</accession>
<evidence type="ECO:0000313" key="3">
    <source>
        <dbReference type="Proteomes" id="UP000594260"/>
    </source>
</evidence>
<feature type="compositionally biased region" description="Polar residues" evidence="1">
    <location>
        <begin position="43"/>
        <end position="52"/>
    </location>
</feature>
<dbReference type="Proteomes" id="UP000594260">
    <property type="component" value="Unplaced"/>
</dbReference>
<feature type="compositionally biased region" description="Low complexity" evidence="1">
    <location>
        <begin position="156"/>
        <end position="171"/>
    </location>
</feature>
<dbReference type="EnsemblMetazoa" id="XM_022801834">
    <property type="protein sequence ID" value="XP_022657569"/>
    <property type="gene ID" value="LOC111248836"/>
</dbReference>
<dbReference type="AlphaFoldDB" id="A0A7M7JW58"/>
<feature type="region of interest" description="Disordered" evidence="1">
    <location>
        <begin position="33"/>
        <end position="60"/>
    </location>
</feature>
<dbReference type="InParanoid" id="A0A7M7JW58"/>
<name>A0A7M7JW58_VARDE</name>
<dbReference type="KEGG" id="vde:111248836"/>
<protein>
    <submittedName>
        <fullName evidence="2">Uncharacterized protein</fullName>
    </submittedName>
</protein>
<reference evidence="2" key="1">
    <citation type="submission" date="2021-01" db="UniProtKB">
        <authorList>
            <consortium name="EnsemblMetazoa"/>
        </authorList>
    </citation>
    <scope>IDENTIFICATION</scope>
</reference>
<proteinExistence type="predicted"/>
<sequence>MTLSAVEAGTTPHPVYVIRNGVVKEFSSDSPWLGLQSGPLPPTSANQNNQGSHPLHAPAINSDPNVFFSSAPTSTAISTSIYNSYVSSTSLPHAANSYTTSQHHRYHSPQLLFPNGAQSPSHYGVEVYQNDEGISLNRGQLAQLSQQELPGGGGSSSSSSSSNCGNESSGNAFMRAGSPSYSTGYQAGQSGASLSRSSWLLAARSEYPDSNPFGSPQNRGCGTAGYGAAAPVGACGAGGGKSSYNSTGNPASSATSGVSKYARAARG</sequence>